<evidence type="ECO:0000313" key="2">
    <source>
        <dbReference type="Proteomes" id="UP001165679"/>
    </source>
</evidence>
<dbReference type="RefSeq" id="WP_264712469.1">
    <property type="nucleotide sequence ID" value="NZ_JAPDNT010000002.1"/>
</dbReference>
<keyword evidence="2" id="KW-1185">Reference proteome</keyword>
<gene>
    <name evidence="1" type="ORF">OL599_04610</name>
</gene>
<dbReference type="EMBL" id="JAPDNT010000002">
    <property type="protein sequence ID" value="MCW3473851.1"/>
    <property type="molecule type" value="Genomic_DNA"/>
</dbReference>
<name>A0AA42CEQ8_9PROT</name>
<comment type="caution">
    <text evidence="1">The sequence shown here is derived from an EMBL/GenBank/DDBJ whole genome shotgun (WGS) entry which is preliminary data.</text>
</comment>
<dbReference type="AlphaFoldDB" id="A0AA42CEQ8"/>
<reference evidence="1" key="2">
    <citation type="submission" date="2022-10" db="EMBL/GenBank/DDBJ databases">
        <authorList>
            <person name="Trinh H.N."/>
        </authorList>
    </citation>
    <scope>NUCLEOTIDE SEQUENCE</scope>
    <source>
        <strain evidence="1">RN2-1</strain>
    </source>
</reference>
<sequence>MDRLRMLPAFLPVLIRDRRGFTRLEVSLLTVLLCGLAINGAATLGGGLRHTSSEIRGTPMQDDASLAIEAPGADAPARATEVRHNS</sequence>
<organism evidence="1 2">
    <name type="scientific">Limobrevibacterium gyesilva</name>
    <dbReference type="NCBI Taxonomy" id="2991712"/>
    <lineage>
        <taxon>Bacteria</taxon>
        <taxon>Pseudomonadati</taxon>
        <taxon>Pseudomonadota</taxon>
        <taxon>Alphaproteobacteria</taxon>
        <taxon>Acetobacterales</taxon>
        <taxon>Acetobacteraceae</taxon>
        <taxon>Limobrevibacterium</taxon>
    </lineage>
</organism>
<proteinExistence type="predicted"/>
<dbReference type="Proteomes" id="UP001165679">
    <property type="component" value="Unassembled WGS sequence"/>
</dbReference>
<accession>A0AA42CEQ8</accession>
<protein>
    <submittedName>
        <fullName evidence="1">Uncharacterized protein</fullName>
    </submittedName>
</protein>
<evidence type="ECO:0000313" key="1">
    <source>
        <dbReference type="EMBL" id="MCW3473851.1"/>
    </source>
</evidence>
<reference evidence="1" key="1">
    <citation type="submission" date="2022-09" db="EMBL/GenBank/DDBJ databases">
        <title>Rhodovastum sp. nov. RN2-1 isolated from soil in Seongnam, South Korea.</title>
        <authorList>
            <person name="Le N.T."/>
        </authorList>
    </citation>
    <scope>NUCLEOTIDE SEQUENCE</scope>
    <source>
        <strain evidence="1">RN2-1</strain>
    </source>
</reference>